<gene>
    <name evidence="1" type="ordered locus">Rahaq2_0616</name>
</gene>
<sequence>MKRVLLTTYPEAFLYQGGGEREILLLNEALNSSGIISEIYGPTSRPLSNYDAVIHLSMNGGSEHIIGAISNVDIPVILWPNLWFVEPPSEDNSVHLAAFLKSFDAVVFRSQAEERHFSHYLNIENKDVIHISPLISPKFLRKNITDVFRESYGLKSYAIWTGIIEPQKNQLAAVRAFNDLDLDLVISGGIRDKKYADECKRLAGPNIKFISTIPFGSEQHLSALSHSQMVVELPFDFPGTSAIEAAAMGSRLLLSRSEWTEEMLGPYCTQVDPRNENEIRQAVLQLLKEPHNPLSSSANIFPDMVDAIAPLVNYLQSI</sequence>
<dbReference type="OrthoDB" id="6501921at2"/>
<protein>
    <recommendedName>
        <fullName evidence="3">Glycosyltransferase</fullName>
    </recommendedName>
</protein>
<dbReference type="EMBL" id="CP003244">
    <property type="protein sequence ID" value="AEX50543.1"/>
    <property type="molecule type" value="Genomic_DNA"/>
</dbReference>
<dbReference type="HOGENOM" id="CLU_061541_1_0_6"/>
<reference evidence="1 2" key="1">
    <citation type="journal article" date="2012" name="J. Bacteriol.">
        <title>Complete Genome Sequence of Rahnella aquatilis CIP 78.65.</title>
        <authorList>
            <person name="Martinez R.J."/>
            <person name="Bruce D."/>
            <person name="Detter C."/>
            <person name="Goodwin L.A."/>
            <person name="Han J."/>
            <person name="Han C.S."/>
            <person name="Held B."/>
            <person name="Land M.L."/>
            <person name="Mikhailova N."/>
            <person name="Nolan M."/>
            <person name="Pennacchio L."/>
            <person name="Pitluck S."/>
            <person name="Tapia R."/>
            <person name="Woyke T."/>
            <person name="Sobecky P.A."/>
        </authorList>
    </citation>
    <scope>NUCLEOTIDE SEQUENCE [LARGE SCALE GENOMIC DNA]</scope>
    <source>
        <strain evidence="2">ATCC 33071 / DSM 4594 / JCM 1683 / NBRC 105701 / NCIMB 13365 / CIP 78.65</strain>
    </source>
</reference>
<evidence type="ECO:0000313" key="1">
    <source>
        <dbReference type="EMBL" id="AEX50543.1"/>
    </source>
</evidence>
<dbReference type="Gene3D" id="3.40.50.2000">
    <property type="entry name" value="Glycogen Phosphorylase B"/>
    <property type="match status" value="2"/>
</dbReference>
<dbReference type="AlphaFoldDB" id="H2IUE9"/>
<name>H2IUE9_RAHAC</name>
<organism evidence="1 2">
    <name type="scientific">Rahnella aquatilis (strain ATCC 33071 / DSM 4594 / JCM 1683 / NBRC 105701 / NCIMB 13365 / CIP 78.65)</name>
    <dbReference type="NCBI Taxonomy" id="745277"/>
    <lineage>
        <taxon>Bacteria</taxon>
        <taxon>Pseudomonadati</taxon>
        <taxon>Pseudomonadota</taxon>
        <taxon>Gammaproteobacteria</taxon>
        <taxon>Enterobacterales</taxon>
        <taxon>Yersiniaceae</taxon>
        <taxon>Rahnella</taxon>
    </lineage>
</organism>
<proteinExistence type="predicted"/>
<dbReference type="RefSeq" id="WP_014333799.1">
    <property type="nucleotide sequence ID" value="NC_016818.1"/>
</dbReference>
<keyword evidence="2" id="KW-1185">Reference proteome</keyword>
<dbReference type="eggNOG" id="COG0438">
    <property type="taxonomic scope" value="Bacteria"/>
</dbReference>
<accession>H2IUE9</accession>
<dbReference type="KEGG" id="raq:Rahaq2_0616"/>
<dbReference type="SUPFAM" id="SSF53756">
    <property type="entry name" value="UDP-Glycosyltransferase/glycogen phosphorylase"/>
    <property type="match status" value="1"/>
</dbReference>
<evidence type="ECO:0008006" key="3">
    <source>
        <dbReference type="Google" id="ProtNLM"/>
    </source>
</evidence>
<evidence type="ECO:0000313" key="2">
    <source>
        <dbReference type="Proteomes" id="UP000009010"/>
    </source>
</evidence>
<dbReference type="Proteomes" id="UP000009010">
    <property type="component" value="Chromosome"/>
</dbReference>
<dbReference type="PATRIC" id="fig|745277.3.peg.584"/>
<dbReference type="STRING" id="745277.Rahaq2_0616"/>
<reference evidence="2" key="2">
    <citation type="submission" date="2012-01" db="EMBL/GenBank/DDBJ databases">
        <title>Complete sequence of chromosome of Rahnella aquatilis CIP 78.65.</title>
        <authorList>
            <person name="Lucas S."/>
            <person name="Han J."/>
            <person name="Lapidus A."/>
            <person name="Cheng J.-F."/>
            <person name="Goodwin L."/>
            <person name="Pitluck S."/>
            <person name="Peters L."/>
            <person name="Ovchinnikova G."/>
            <person name="Held B."/>
            <person name="Detter J.C."/>
            <person name="Han C."/>
            <person name="Tapia R."/>
            <person name="Land M."/>
            <person name="Hauser L."/>
            <person name="Kyrpides N."/>
            <person name="Ivanova N."/>
            <person name="Pagani I."/>
            <person name="Sobecky P."/>
            <person name="Martinez R."/>
            <person name="Woyke T."/>
        </authorList>
    </citation>
    <scope>NUCLEOTIDE SEQUENCE [LARGE SCALE GENOMIC DNA]</scope>
    <source>
        <strain evidence="2">ATCC 33071 / DSM 4594 / JCM 1683 / NBRC 105701 / NCIMB 13365 / CIP 78.65</strain>
    </source>
</reference>